<accession>A0ACC1NUC3</accession>
<comment type="caution">
    <text evidence="1">The sequence shown here is derived from an EMBL/GenBank/DDBJ whole genome shotgun (WGS) entry which is preliminary data.</text>
</comment>
<keyword evidence="2" id="KW-1185">Reference proteome</keyword>
<name>A0ACC1NUC3_9HYPO</name>
<gene>
    <name evidence="1" type="ORF">NQ176_g1577</name>
</gene>
<reference evidence="1" key="1">
    <citation type="submission" date="2022-08" db="EMBL/GenBank/DDBJ databases">
        <title>Genome Sequence of Lecanicillium fungicola.</title>
        <authorList>
            <person name="Buettner E."/>
        </authorList>
    </citation>
    <scope>NUCLEOTIDE SEQUENCE</scope>
    <source>
        <strain evidence="1">Babe33</strain>
    </source>
</reference>
<evidence type="ECO:0000313" key="2">
    <source>
        <dbReference type="Proteomes" id="UP001143910"/>
    </source>
</evidence>
<protein>
    <submittedName>
        <fullName evidence="1">Uncharacterized protein</fullName>
    </submittedName>
</protein>
<organism evidence="1 2">
    <name type="scientific">Zarea fungicola</name>
    <dbReference type="NCBI Taxonomy" id="93591"/>
    <lineage>
        <taxon>Eukaryota</taxon>
        <taxon>Fungi</taxon>
        <taxon>Dikarya</taxon>
        <taxon>Ascomycota</taxon>
        <taxon>Pezizomycotina</taxon>
        <taxon>Sordariomycetes</taxon>
        <taxon>Hypocreomycetidae</taxon>
        <taxon>Hypocreales</taxon>
        <taxon>Cordycipitaceae</taxon>
        <taxon>Zarea</taxon>
    </lineage>
</organism>
<evidence type="ECO:0000313" key="1">
    <source>
        <dbReference type="EMBL" id="KAJ2982161.1"/>
    </source>
</evidence>
<sequence length="679" mass="74575">MIRVQCVRLQLQCPGYVSRIIFKDQTDFLTQKHGKSDHTIVSSKSGDSRVVQAPVAPAAPAPAPAQGSVAGAVLNSRNHIQPLTGNSSTTNNSDNRVHDPAPVIDAENQQHIAYEAPSLISGNQSLEQSSSLGNRGLVDQASRTREPGVSPADFSGNIDHIIPDAILNPDHDGNNPLIQGESRCSVAGSHITTSPQANILQQGSPNNVGISTPLSIAPVAPLGLLQSARFPEDIVYYHHLRDGPTNGILSILHLNDIFHAEYLDCGFFHAVLALSALDISKTNVSKSVAETAALHALDHFVTALGTVRIEGTSHPEFNVSPIAESAVAPKNITSRLATILFLALFELQRGQMQTWYVHSRAAVSFLAENLEQVRASVVGESLIRSFSRLVALLDIYDRTFSVHAILPTTDIAASFVNSLASSPHASDRLLAILPRVIELEEEWRSDPKNDLYWQEQAKSLIEELQKWRSGLEACDIPARDFEEIDQLQDDTDAGDLAFSPIYFPGSKEPTRAATNFIHYLVSLLRVRCRYSSNGTTLPANSNKVVSFICRLAAGVDPAACANIHAYGHGLLPALMNAYYLSDSEKTKRWIRNWIACFPREREGIWNVRHAQRLLAYVDGEYSRSGSRAGWTIIKVRMVNMDEECSPLNNDGEDIDPEKFSVEVYSRNERGWSIDFIEIP</sequence>
<dbReference type="Proteomes" id="UP001143910">
    <property type="component" value="Unassembled WGS sequence"/>
</dbReference>
<dbReference type="EMBL" id="JANJQO010000091">
    <property type="protein sequence ID" value="KAJ2982161.1"/>
    <property type="molecule type" value="Genomic_DNA"/>
</dbReference>
<proteinExistence type="predicted"/>